<dbReference type="Pfam" id="PF12854">
    <property type="entry name" value="PPR_1"/>
    <property type="match status" value="2"/>
</dbReference>
<dbReference type="InterPro" id="IPR050872">
    <property type="entry name" value="PPR_P_subfamily"/>
</dbReference>
<name>A0A6D2I3K3_9BRAS</name>
<dbReference type="PANTHER" id="PTHR46128:SF211">
    <property type="entry name" value="PENTACOTRIPEPTIDE-REPEAT REGION OF PRORP DOMAIN-CONTAINING PROTEIN"/>
    <property type="match status" value="1"/>
</dbReference>
<organism evidence="4 5">
    <name type="scientific">Microthlaspi erraticum</name>
    <dbReference type="NCBI Taxonomy" id="1685480"/>
    <lineage>
        <taxon>Eukaryota</taxon>
        <taxon>Viridiplantae</taxon>
        <taxon>Streptophyta</taxon>
        <taxon>Embryophyta</taxon>
        <taxon>Tracheophyta</taxon>
        <taxon>Spermatophyta</taxon>
        <taxon>Magnoliopsida</taxon>
        <taxon>eudicotyledons</taxon>
        <taxon>Gunneridae</taxon>
        <taxon>Pentapetalae</taxon>
        <taxon>rosids</taxon>
        <taxon>malvids</taxon>
        <taxon>Brassicales</taxon>
        <taxon>Brassicaceae</taxon>
        <taxon>Coluteocarpeae</taxon>
        <taxon>Microthlaspi</taxon>
    </lineage>
</organism>
<evidence type="ECO:0008006" key="6">
    <source>
        <dbReference type="Google" id="ProtNLM"/>
    </source>
</evidence>
<proteinExistence type="inferred from homology"/>
<dbReference type="InterPro" id="IPR011990">
    <property type="entry name" value="TPR-like_helical_dom_sf"/>
</dbReference>
<dbReference type="NCBIfam" id="TIGR00756">
    <property type="entry name" value="PPR"/>
    <property type="match status" value="3"/>
</dbReference>
<keyword evidence="2" id="KW-0677">Repeat</keyword>
<evidence type="ECO:0000313" key="4">
    <source>
        <dbReference type="EMBL" id="CAA7023042.1"/>
    </source>
</evidence>
<feature type="repeat" description="PPR" evidence="3">
    <location>
        <begin position="392"/>
        <end position="427"/>
    </location>
</feature>
<evidence type="ECO:0000256" key="2">
    <source>
        <dbReference type="ARBA" id="ARBA00022737"/>
    </source>
</evidence>
<dbReference type="AlphaFoldDB" id="A0A6D2I3K3"/>
<reference evidence="4" key="1">
    <citation type="submission" date="2020-01" db="EMBL/GenBank/DDBJ databases">
        <authorList>
            <person name="Mishra B."/>
        </authorList>
    </citation>
    <scope>NUCLEOTIDE SEQUENCE [LARGE SCALE GENOMIC DNA]</scope>
</reference>
<evidence type="ECO:0000256" key="3">
    <source>
        <dbReference type="PROSITE-ProRule" id="PRU00708"/>
    </source>
</evidence>
<dbReference type="Pfam" id="PF01535">
    <property type="entry name" value="PPR"/>
    <property type="match status" value="1"/>
</dbReference>
<dbReference type="Gene3D" id="1.25.40.10">
    <property type="entry name" value="Tetratricopeptide repeat domain"/>
    <property type="match status" value="2"/>
</dbReference>
<sequence>MTYSRNRVRRLTFPGGRLIQTLKKMSVMLSLSRRRTSCNLLNYPRFLRRFSVDVNLSPENKPESQESIVAQFLENLRKIPQHDWASSESLGSLMVSSSVSPLAFSQITRRLGSYSLAVSFFEYVDAKSQSLNRREEYLSLVFQSLIEFAGSEPDSRDKLFNLYEIAKEKNIPLTLVAAKLLIRWFGRMGMVDQSVLVYESLDSNSKNTQVRNVVIDVLLRNRLVDYAFKVLDEMLQKDSVFPPNRITADIVFHEVWSGRRHSEDEIASLVLRFSSHGVSPNSVWLTRFITSLCRNSRTNVAWEILSDLMKNRAPLEAPPFNSLLTCLVRKMDTRGMDDIVEKMDEMGIKPDVVTLGIRIKSLCKLKKVDEALKVFGQLCGKKTDGGNVIKADSIHYNTLIDGLCKVGRMREAEDLLVKKGRDFGTKYDHLQLLD</sequence>
<evidence type="ECO:0000313" key="5">
    <source>
        <dbReference type="Proteomes" id="UP000467841"/>
    </source>
</evidence>
<evidence type="ECO:0000256" key="1">
    <source>
        <dbReference type="ARBA" id="ARBA00007626"/>
    </source>
</evidence>
<dbReference type="PROSITE" id="PS51375">
    <property type="entry name" value="PPR"/>
    <property type="match status" value="1"/>
</dbReference>
<comment type="caution">
    <text evidence="4">The sequence shown here is derived from an EMBL/GenBank/DDBJ whole genome shotgun (WGS) entry which is preliminary data.</text>
</comment>
<accession>A0A6D2I3K3</accession>
<dbReference type="OrthoDB" id="185373at2759"/>
<protein>
    <recommendedName>
        <fullName evidence="6">Pentacotripeptide-repeat region of PRORP domain-containing protein</fullName>
    </recommendedName>
</protein>
<dbReference type="PANTHER" id="PTHR46128">
    <property type="entry name" value="MITOCHONDRIAL GROUP I INTRON SPLICING FACTOR CCM1"/>
    <property type="match status" value="1"/>
</dbReference>
<keyword evidence="5" id="KW-1185">Reference proteome</keyword>
<dbReference type="Proteomes" id="UP000467841">
    <property type="component" value="Unassembled WGS sequence"/>
</dbReference>
<dbReference type="EMBL" id="CACVBM020000765">
    <property type="protein sequence ID" value="CAA7023042.1"/>
    <property type="molecule type" value="Genomic_DNA"/>
</dbReference>
<comment type="similarity">
    <text evidence="1">Belongs to the PPR family. P subfamily.</text>
</comment>
<dbReference type="InterPro" id="IPR002885">
    <property type="entry name" value="PPR_rpt"/>
</dbReference>
<gene>
    <name evidence="4" type="ORF">MERR_LOCUS10277</name>
</gene>